<dbReference type="AlphaFoldDB" id="A0A9N9WG45"/>
<accession>A0A9N9WG45</accession>
<reference evidence="1" key="2">
    <citation type="submission" date="2022-10" db="EMBL/GenBank/DDBJ databases">
        <authorList>
            <consortium name="ENA_rothamsted_submissions"/>
            <consortium name="culmorum"/>
            <person name="King R."/>
        </authorList>
    </citation>
    <scope>NUCLEOTIDE SEQUENCE</scope>
</reference>
<proteinExistence type="predicted"/>
<keyword evidence="2" id="KW-1185">Reference proteome</keyword>
<evidence type="ECO:0000313" key="2">
    <source>
        <dbReference type="Proteomes" id="UP001153714"/>
    </source>
</evidence>
<gene>
    <name evidence="1" type="ORF">DIATSA_LOCUS8093</name>
</gene>
<dbReference type="Proteomes" id="UP001153714">
    <property type="component" value="Chromosome 22"/>
</dbReference>
<dbReference type="OrthoDB" id="7449244at2759"/>
<dbReference type="EMBL" id="OU893353">
    <property type="protein sequence ID" value="CAG9790425.1"/>
    <property type="molecule type" value="Genomic_DNA"/>
</dbReference>
<evidence type="ECO:0000313" key="1">
    <source>
        <dbReference type="EMBL" id="CAG9790425.1"/>
    </source>
</evidence>
<organism evidence="1 2">
    <name type="scientific">Diatraea saccharalis</name>
    <name type="common">sugarcane borer</name>
    <dbReference type="NCBI Taxonomy" id="40085"/>
    <lineage>
        <taxon>Eukaryota</taxon>
        <taxon>Metazoa</taxon>
        <taxon>Ecdysozoa</taxon>
        <taxon>Arthropoda</taxon>
        <taxon>Hexapoda</taxon>
        <taxon>Insecta</taxon>
        <taxon>Pterygota</taxon>
        <taxon>Neoptera</taxon>
        <taxon>Endopterygota</taxon>
        <taxon>Lepidoptera</taxon>
        <taxon>Glossata</taxon>
        <taxon>Ditrysia</taxon>
        <taxon>Pyraloidea</taxon>
        <taxon>Crambidae</taxon>
        <taxon>Crambinae</taxon>
        <taxon>Diatraea</taxon>
    </lineage>
</organism>
<name>A0A9N9WG45_9NEOP</name>
<protein>
    <submittedName>
        <fullName evidence="1">Uncharacterized protein</fullName>
    </submittedName>
</protein>
<sequence length="114" mass="12984">MEQCRLTFRKSRQGSGKSAMVLVCTPSLRKLLVGGGRLYVEWEVCRVADFTTAVCCGKCSLYGHNEKRYPQDNVIYSRCRKIGHKMEDCKVDTCHRRKGLPCSSTCRKMHGGKY</sequence>
<reference evidence="1" key="1">
    <citation type="submission" date="2021-12" db="EMBL/GenBank/DDBJ databases">
        <authorList>
            <person name="King R."/>
        </authorList>
    </citation>
    <scope>NUCLEOTIDE SEQUENCE</scope>
</reference>